<evidence type="ECO:0000256" key="1">
    <source>
        <dbReference type="SAM" id="MobiDB-lite"/>
    </source>
</evidence>
<feature type="compositionally biased region" description="Basic and acidic residues" evidence="1">
    <location>
        <begin position="345"/>
        <end position="359"/>
    </location>
</feature>
<evidence type="ECO:0000313" key="2">
    <source>
        <dbReference type="EMBL" id="KAL0947453.1"/>
    </source>
</evidence>
<keyword evidence="3" id="KW-1185">Reference proteome</keyword>
<feature type="compositionally biased region" description="Polar residues" evidence="1">
    <location>
        <begin position="333"/>
        <end position="344"/>
    </location>
</feature>
<dbReference type="Proteomes" id="UP001556367">
    <property type="component" value="Unassembled WGS sequence"/>
</dbReference>
<name>A0ABR3IVY5_9AGAR</name>
<feature type="compositionally biased region" description="Low complexity" evidence="1">
    <location>
        <begin position="313"/>
        <end position="327"/>
    </location>
</feature>
<gene>
    <name evidence="2" type="ORF">HGRIS_013560</name>
</gene>
<feature type="compositionally biased region" description="Basic and acidic residues" evidence="1">
    <location>
        <begin position="185"/>
        <end position="203"/>
    </location>
</feature>
<accession>A0ABR3IVY5</accession>
<sequence>MPQSSYRGYPTQRPIGSFKLTARAVFPSTANPLTGPTDLPTLQAKFPQIKYWLAGDFDAWLKKAKQRLVPDDHLDLRLDLYPMAEYPLDSRFLKDNDGIPLDSKERNQVYGAARSIWRAFAQSGYFPPPYQDVNHDYLKQFQDQLESQFSFLQLCVNHYKVDYIWKRIHASFQRNFKTKIGGVTVKDEPPNETEAGKTADIKGKRPLQQATPAPPSKRPCVGTSEAGSSKSHAGRVSLELVGGDSDDASSLIPSPLSRVSVPKIVNPLSSILVSVAIPPRVEAVVQPAATDGESPKNSQRAESPPTNSNLSVATSTSGTNAAAAPTPDHISRSSHAANEASISSSHDDTGLSAKPEKLRVVPPNPRLRQIKTKKVLKASEKALEQPACSTALALCQRDWLTSNSGGTKGAFEVYRGGLTQAGFKVFQDEAARLKRAAKGKERAAS</sequence>
<protein>
    <submittedName>
        <fullName evidence="2">Uncharacterized protein</fullName>
    </submittedName>
</protein>
<comment type="caution">
    <text evidence="2">The sequence shown here is derived from an EMBL/GenBank/DDBJ whole genome shotgun (WGS) entry which is preliminary data.</text>
</comment>
<reference evidence="3" key="1">
    <citation type="submission" date="2024-06" db="EMBL/GenBank/DDBJ databases">
        <title>Multi-omics analyses provide insights into the biosynthesis of the anticancer antibiotic pleurotin in Hohenbuehelia grisea.</title>
        <authorList>
            <person name="Weaver J.A."/>
            <person name="Alberti F."/>
        </authorList>
    </citation>
    <scope>NUCLEOTIDE SEQUENCE [LARGE SCALE GENOMIC DNA]</scope>
    <source>
        <strain evidence="3">T-177</strain>
    </source>
</reference>
<organism evidence="2 3">
    <name type="scientific">Hohenbuehelia grisea</name>
    <dbReference type="NCBI Taxonomy" id="104357"/>
    <lineage>
        <taxon>Eukaryota</taxon>
        <taxon>Fungi</taxon>
        <taxon>Dikarya</taxon>
        <taxon>Basidiomycota</taxon>
        <taxon>Agaricomycotina</taxon>
        <taxon>Agaricomycetes</taxon>
        <taxon>Agaricomycetidae</taxon>
        <taxon>Agaricales</taxon>
        <taxon>Pleurotineae</taxon>
        <taxon>Pleurotaceae</taxon>
        <taxon>Hohenbuehelia</taxon>
    </lineage>
</organism>
<dbReference type="EMBL" id="JASNQZ010000015">
    <property type="protein sequence ID" value="KAL0947453.1"/>
    <property type="molecule type" value="Genomic_DNA"/>
</dbReference>
<feature type="region of interest" description="Disordered" evidence="1">
    <location>
        <begin position="288"/>
        <end position="361"/>
    </location>
</feature>
<feature type="region of interest" description="Disordered" evidence="1">
    <location>
        <begin position="182"/>
        <end position="233"/>
    </location>
</feature>
<proteinExistence type="predicted"/>
<evidence type="ECO:0000313" key="3">
    <source>
        <dbReference type="Proteomes" id="UP001556367"/>
    </source>
</evidence>
<feature type="compositionally biased region" description="Polar residues" evidence="1">
    <location>
        <begin position="295"/>
        <end position="312"/>
    </location>
</feature>